<feature type="non-terminal residue" evidence="2">
    <location>
        <position position="1"/>
    </location>
</feature>
<evidence type="ECO:0000313" key="3">
    <source>
        <dbReference type="Proteomes" id="UP001431209"/>
    </source>
</evidence>
<accession>A0AAW2ZTN6</accession>
<dbReference type="InterPro" id="IPR000608">
    <property type="entry name" value="UBC"/>
</dbReference>
<keyword evidence="3" id="KW-1185">Reference proteome</keyword>
<dbReference type="EMBL" id="JAOPGA020001890">
    <property type="protein sequence ID" value="KAL0491932.1"/>
    <property type="molecule type" value="Genomic_DNA"/>
</dbReference>
<proteinExistence type="predicted"/>
<dbReference type="Gene3D" id="3.10.110.10">
    <property type="entry name" value="Ubiquitin Conjugating Enzyme"/>
    <property type="match status" value="1"/>
</dbReference>
<dbReference type="Pfam" id="PF00179">
    <property type="entry name" value="UQ_con"/>
    <property type="match status" value="1"/>
</dbReference>
<dbReference type="Proteomes" id="UP001431209">
    <property type="component" value="Unassembled WGS sequence"/>
</dbReference>
<evidence type="ECO:0000313" key="2">
    <source>
        <dbReference type="EMBL" id="KAL0491932.1"/>
    </source>
</evidence>
<dbReference type="InterPro" id="IPR016135">
    <property type="entry name" value="UBQ-conjugating_enzyme/RWD"/>
</dbReference>
<reference evidence="2 3" key="1">
    <citation type="submission" date="2024-03" db="EMBL/GenBank/DDBJ databases">
        <title>The Acrasis kona genome and developmental transcriptomes reveal deep origins of eukaryotic multicellular pathways.</title>
        <authorList>
            <person name="Sheikh S."/>
            <person name="Fu C.-J."/>
            <person name="Brown M.W."/>
            <person name="Baldauf S.L."/>
        </authorList>
    </citation>
    <scope>NUCLEOTIDE SEQUENCE [LARGE SCALE GENOMIC DNA]</scope>
    <source>
        <strain evidence="2 3">ATCC MYA-3509</strain>
    </source>
</reference>
<sequence length="232" mass="26707">VIDVLLSQYRQVAAHAPNRLKGLYVIPSSFDLKLWFGLMFVKTGPYKSGMFHFRILFTDDYPTESPILFFEKVAGRHILHPLVDKNTGEFNLIDVFDHFENSGDNLALDILEQFMIDFTLRRKSLTPIRNEATWNLYKKDKELFQSKVSLQVHDSYISGSHDDTFQPIGANYLNSYQHSSFPIEMFAEIRMDLIKTSGHPHRGVDFGISTKVSSHCLKKKSGVIPRSIYKDN</sequence>
<dbReference type="SUPFAM" id="SSF54495">
    <property type="entry name" value="UBC-like"/>
    <property type="match status" value="1"/>
</dbReference>
<organism evidence="2 3">
    <name type="scientific">Acrasis kona</name>
    <dbReference type="NCBI Taxonomy" id="1008807"/>
    <lineage>
        <taxon>Eukaryota</taxon>
        <taxon>Discoba</taxon>
        <taxon>Heterolobosea</taxon>
        <taxon>Tetramitia</taxon>
        <taxon>Eutetramitia</taxon>
        <taxon>Acrasidae</taxon>
        <taxon>Acrasis</taxon>
    </lineage>
</organism>
<dbReference type="AlphaFoldDB" id="A0AAW2ZTN6"/>
<feature type="non-terminal residue" evidence="2">
    <location>
        <position position="232"/>
    </location>
</feature>
<protein>
    <recommendedName>
        <fullName evidence="1">UBC core domain-containing protein</fullName>
    </recommendedName>
</protein>
<dbReference type="PROSITE" id="PS50127">
    <property type="entry name" value="UBC_2"/>
    <property type="match status" value="1"/>
</dbReference>
<evidence type="ECO:0000259" key="1">
    <source>
        <dbReference type="PROSITE" id="PS50127"/>
    </source>
</evidence>
<gene>
    <name evidence="2" type="ORF">AKO1_010078</name>
</gene>
<feature type="domain" description="UBC core" evidence="1">
    <location>
        <begin position="1"/>
        <end position="157"/>
    </location>
</feature>
<dbReference type="CDD" id="cd23814">
    <property type="entry name" value="UEV_AKTIP"/>
    <property type="match status" value="1"/>
</dbReference>
<comment type="caution">
    <text evidence="2">The sequence shown here is derived from an EMBL/GenBank/DDBJ whole genome shotgun (WGS) entry which is preliminary data.</text>
</comment>
<dbReference type="SMART" id="SM00212">
    <property type="entry name" value="UBCc"/>
    <property type="match status" value="1"/>
</dbReference>
<name>A0AAW2ZTN6_9EUKA</name>